<evidence type="ECO:0000259" key="1">
    <source>
        <dbReference type="Pfam" id="PF05257"/>
    </source>
</evidence>
<evidence type="ECO:0000313" key="3">
    <source>
        <dbReference type="Proteomes" id="UP000479526"/>
    </source>
</evidence>
<sequence length="216" mass="22787">MTAALVTGGTVAAVDLTPNAVANAEAAAPAGTAPEGVTLAYSPLLEVAKGLPKVSAQQVLNLATSQVGTSENPYGGGTKFHHWYMNSDRAAETIARDGGTRYGYANAPWCDMFVSWVGNQLGISPVLGEDAYTVRHAEWFAQNNRWGTVPAPGAVVFFDWNGGKDIHDIQHVGFVIKDNGDGTIETVEGNTGNGVVEVRERQTADVVGYGYPVYTA</sequence>
<gene>
    <name evidence="2" type="ORF">GT755_00460</name>
</gene>
<feature type="domain" description="Peptidase C51" evidence="1">
    <location>
        <begin position="105"/>
        <end position="190"/>
    </location>
</feature>
<proteinExistence type="predicted"/>
<organism evidence="2 3">
    <name type="scientific">Herbidospora solisilvae</name>
    <dbReference type="NCBI Taxonomy" id="2696284"/>
    <lineage>
        <taxon>Bacteria</taxon>
        <taxon>Bacillati</taxon>
        <taxon>Actinomycetota</taxon>
        <taxon>Actinomycetes</taxon>
        <taxon>Streptosporangiales</taxon>
        <taxon>Streptosporangiaceae</taxon>
        <taxon>Herbidospora</taxon>
    </lineage>
</organism>
<keyword evidence="3" id="KW-1185">Reference proteome</keyword>
<name>A0A7C9MXC0_9ACTN</name>
<evidence type="ECO:0000313" key="2">
    <source>
        <dbReference type="EMBL" id="NAS20150.1"/>
    </source>
</evidence>
<dbReference type="AlphaFoldDB" id="A0A7C9MXC0"/>
<dbReference type="Proteomes" id="UP000479526">
    <property type="component" value="Unassembled WGS sequence"/>
</dbReference>
<accession>A0A7C9MXC0</accession>
<dbReference type="EMBL" id="WXEW01000001">
    <property type="protein sequence ID" value="NAS20150.1"/>
    <property type="molecule type" value="Genomic_DNA"/>
</dbReference>
<dbReference type="InterPro" id="IPR007921">
    <property type="entry name" value="CHAP_dom"/>
</dbReference>
<reference evidence="2 3" key="1">
    <citation type="submission" date="2020-01" db="EMBL/GenBank/DDBJ databases">
        <title>Herbidospora sp. NEAU-GS84 nov., a novel actinomycete isolated from soil.</title>
        <authorList>
            <person name="Han L."/>
        </authorList>
    </citation>
    <scope>NUCLEOTIDE SEQUENCE [LARGE SCALE GENOMIC DNA]</scope>
    <source>
        <strain evidence="2 3">NEAU-GS84</strain>
    </source>
</reference>
<dbReference type="Gene3D" id="3.90.1720.10">
    <property type="entry name" value="endopeptidase domain like (from Nostoc punctiforme)"/>
    <property type="match status" value="1"/>
</dbReference>
<dbReference type="Pfam" id="PF05257">
    <property type="entry name" value="CHAP"/>
    <property type="match status" value="1"/>
</dbReference>
<protein>
    <submittedName>
        <fullName evidence="2">CHAP domain-containing protein</fullName>
    </submittedName>
</protein>
<comment type="caution">
    <text evidence="2">The sequence shown here is derived from an EMBL/GenBank/DDBJ whole genome shotgun (WGS) entry which is preliminary data.</text>
</comment>